<sequence length="93" mass="9839">MKKRAILSMSLFAAIISPLSPAAAQDKAPIAATLTASIMLHADTPGAAIDRPIFSPVAEHPGRVGIQIPNMRVATERHSDRPHSPQDPQPSKA</sequence>
<name>A0ABM7GA87_9SPHN</name>
<feature type="compositionally biased region" description="Basic and acidic residues" evidence="1">
    <location>
        <begin position="74"/>
        <end position="84"/>
    </location>
</feature>
<accession>A0ABM7GA87</accession>
<gene>
    <name evidence="3" type="ORF">SBA_ch2_4840</name>
</gene>
<proteinExistence type="predicted"/>
<organism evidence="3 4">
    <name type="scientific">Sphingomonas bisphenolicum</name>
    <dbReference type="NCBI Taxonomy" id="296544"/>
    <lineage>
        <taxon>Bacteria</taxon>
        <taxon>Pseudomonadati</taxon>
        <taxon>Pseudomonadota</taxon>
        <taxon>Alphaproteobacteria</taxon>
        <taxon>Sphingomonadales</taxon>
        <taxon>Sphingomonadaceae</taxon>
        <taxon>Sphingomonas</taxon>
    </lineage>
</organism>
<keyword evidence="2" id="KW-0732">Signal</keyword>
<evidence type="ECO:0000313" key="4">
    <source>
        <dbReference type="Proteomes" id="UP001059971"/>
    </source>
</evidence>
<evidence type="ECO:0000313" key="3">
    <source>
        <dbReference type="EMBL" id="BBF71951.1"/>
    </source>
</evidence>
<evidence type="ECO:0000256" key="2">
    <source>
        <dbReference type="SAM" id="SignalP"/>
    </source>
</evidence>
<dbReference type="Proteomes" id="UP001059971">
    <property type="component" value="Chromosome 2"/>
</dbReference>
<feature type="region of interest" description="Disordered" evidence="1">
    <location>
        <begin position="73"/>
        <end position="93"/>
    </location>
</feature>
<protein>
    <submittedName>
        <fullName evidence="3">Uncharacterized protein</fullName>
    </submittedName>
</protein>
<dbReference type="RefSeq" id="WP_261936857.1">
    <property type="nucleotide sequence ID" value="NZ_AP018818.1"/>
</dbReference>
<evidence type="ECO:0000256" key="1">
    <source>
        <dbReference type="SAM" id="MobiDB-lite"/>
    </source>
</evidence>
<feature type="signal peptide" evidence="2">
    <location>
        <begin position="1"/>
        <end position="22"/>
    </location>
</feature>
<reference evidence="3" key="1">
    <citation type="submission" date="2018-07" db="EMBL/GenBank/DDBJ databases">
        <title>Complete genome sequence of Sphingomonas bisphenolicum strain AO1, a bisphenol A degradative bacterium isolated from Japanese farm field.</title>
        <authorList>
            <person name="Murakami M."/>
            <person name="Koh M."/>
            <person name="Koba S."/>
            <person name="Matsumura Y."/>
        </authorList>
    </citation>
    <scope>NUCLEOTIDE SEQUENCE</scope>
    <source>
        <strain evidence="3">AO1</strain>
    </source>
</reference>
<dbReference type="EMBL" id="AP018818">
    <property type="protein sequence ID" value="BBF71951.1"/>
    <property type="molecule type" value="Genomic_DNA"/>
</dbReference>
<keyword evidence="4" id="KW-1185">Reference proteome</keyword>
<feature type="chain" id="PRO_5045430987" evidence="2">
    <location>
        <begin position="23"/>
        <end position="93"/>
    </location>
</feature>